<protein>
    <recommendedName>
        <fullName evidence="4">DUF2254 domain-containing protein</fullName>
    </recommendedName>
</protein>
<evidence type="ECO:0008006" key="4">
    <source>
        <dbReference type="Google" id="ProtNLM"/>
    </source>
</evidence>
<dbReference type="RefSeq" id="WP_034629388.1">
    <property type="nucleotide sequence ID" value="NZ_JRJU01000014.1"/>
</dbReference>
<comment type="caution">
    <text evidence="2">The sequence shown here is derived from an EMBL/GenBank/DDBJ whole genome shotgun (WGS) entry which is preliminary data.</text>
</comment>
<accession>A0A0B0IF46</accession>
<dbReference type="STRING" id="333138.LQ50_12570"/>
<keyword evidence="1" id="KW-1133">Transmembrane helix</keyword>
<dbReference type="Proteomes" id="UP000030832">
    <property type="component" value="Unassembled WGS sequence"/>
</dbReference>
<dbReference type="eggNOG" id="COG4325">
    <property type="taxonomic scope" value="Bacteria"/>
</dbReference>
<evidence type="ECO:0000256" key="1">
    <source>
        <dbReference type="SAM" id="Phobius"/>
    </source>
</evidence>
<organism evidence="2 3">
    <name type="scientific">Halalkalibacter okhensis</name>
    <dbReference type="NCBI Taxonomy" id="333138"/>
    <lineage>
        <taxon>Bacteria</taxon>
        <taxon>Bacillati</taxon>
        <taxon>Bacillota</taxon>
        <taxon>Bacilli</taxon>
        <taxon>Bacillales</taxon>
        <taxon>Bacillaceae</taxon>
        <taxon>Halalkalibacter</taxon>
    </lineage>
</organism>
<name>A0A0B0IF46_9BACI</name>
<proteinExistence type="predicted"/>
<reference evidence="2 3" key="1">
    <citation type="submission" date="2014-09" db="EMBL/GenBank/DDBJ databases">
        <title>Genome sequencing and annotation of Bacillus Okhensis strain Kh10-101T.</title>
        <authorList>
            <person name="Prakash J.S."/>
        </authorList>
    </citation>
    <scope>NUCLEOTIDE SEQUENCE [LARGE SCALE GENOMIC DNA]</scope>
    <source>
        <strain evidence="3">Kh10-101T</strain>
    </source>
</reference>
<feature type="transmembrane region" description="Helical" evidence="1">
    <location>
        <begin position="128"/>
        <end position="152"/>
    </location>
</feature>
<keyword evidence="1" id="KW-0812">Transmembrane</keyword>
<dbReference type="EMBL" id="JRJU01000014">
    <property type="protein sequence ID" value="KHF39890.1"/>
    <property type="molecule type" value="Genomic_DNA"/>
</dbReference>
<dbReference type="InterPro" id="IPR018723">
    <property type="entry name" value="DUF2254_membrane"/>
</dbReference>
<feature type="transmembrane region" description="Helical" evidence="1">
    <location>
        <begin position="12"/>
        <end position="35"/>
    </location>
</feature>
<dbReference type="OrthoDB" id="2955631at2"/>
<evidence type="ECO:0000313" key="3">
    <source>
        <dbReference type="Proteomes" id="UP000030832"/>
    </source>
</evidence>
<feature type="transmembrane region" description="Helical" evidence="1">
    <location>
        <begin position="64"/>
        <end position="83"/>
    </location>
</feature>
<keyword evidence="3" id="KW-1185">Reference proteome</keyword>
<dbReference type="Pfam" id="PF10011">
    <property type="entry name" value="DUF2254"/>
    <property type="match status" value="1"/>
</dbReference>
<gene>
    <name evidence="2" type="ORF">LQ50_12570</name>
</gene>
<evidence type="ECO:0000313" key="2">
    <source>
        <dbReference type="EMBL" id="KHF39890.1"/>
    </source>
</evidence>
<keyword evidence="1" id="KW-0472">Membrane</keyword>
<sequence>MKNRPTWLMLRSHFWFIPALYGLISIIFAILSTLFDQYANFLPNFILVDISLAQTLLSTITSSLLTMTTISFSTIMVVLTTYLSQFSPRTMQDFLTDVNTQRILGVFIGGFVYALILLLFIRETNKQVLFLSPTLAVLYAIVCVGFFDFLFIM</sequence>
<dbReference type="AlphaFoldDB" id="A0A0B0IF46"/>
<feature type="transmembrane region" description="Helical" evidence="1">
    <location>
        <begin position="103"/>
        <end position="121"/>
    </location>
</feature>